<dbReference type="InterPro" id="IPR012677">
    <property type="entry name" value="Nucleotide-bd_a/b_plait_sf"/>
</dbReference>
<evidence type="ECO:0000313" key="4">
    <source>
        <dbReference type="EMBL" id="JAU30679.1"/>
    </source>
</evidence>
<reference evidence="4" key="1">
    <citation type="submission" date="2016-07" db="EMBL/GenBank/DDBJ databases">
        <title>De novo transcriptome assembly of four accessions of the metal hyperaccumulator plant Noccaea caerulescens.</title>
        <authorList>
            <person name="Blande D."/>
            <person name="Halimaa P."/>
            <person name="Tervahauta A.I."/>
            <person name="Aarts M.G."/>
            <person name="Karenlampi S.O."/>
        </authorList>
    </citation>
    <scope>NUCLEOTIDE SEQUENCE</scope>
</reference>
<accession>A0A1J3EGT6</accession>
<protein>
    <submittedName>
        <fullName evidence="4">Nucleolin 2</fullName>
    </submittedName>
</protein>
<organism evidence="4">
    <name type="scientific">Noccaea caerulescens</name>
    <name type="common">Alpine penny-cress</name>
    <name type="synonym">Thlaspi caerulescens</name>
    <dbReference type="NCBI Taxonomy" id="107243"/>
    <lineage>
        <taxon>Eukaryota</taxon>
        <taxon>Viridiplantae</taxon>
        <taxon>Streptophyta</taxon>
        <taxon>Embryophyta</taxon>
        <taxon>Tracheophyta</taxon>
        <taxon>Spermatophyta</taxon>
        <taxon>Magnoliopsida</taxon>
        <taxon>eudicotyledons</taxon>
        <taxon>Gunneridae</taxon>
        <taxon>Pentapetalae</taxon>
        <taxon>rosids</taxon>
        <taxon>malvids</taxon>
        <taxon>Brassicales</taxon>
        <taxon>Brassicaceae</taxon>
        <taxon>Coluteocarpeae</taxon>
        <taxon>Noccaea</taxon>
    </lineage>
</organism>
<dbReference type="AlphaFoldDB" id="A0A1J3EGT6"/>
<dbReference type="SMART" id="SM00360">
    <property type="entry name" value="RRM"/>
    <property type="match status" value="2"/>
</dbReference>
<dbReference type="InterPro" id="IPR035979">
    <property type="entry name" value="RBD_domain_sf"/>
</dbReference>
<dbReference type="PROSITE" id="PS50102">
    <property type="entry name" value="RRM"/>
    <property type="match status" value="1"/>
</dbReference>
<dbReference type="Gene3D" id="3.30.70.330">
    <property type="match status" value="2"/>
</dbReference>
<evidence type="ECO:0000259" key="3">
    <source>
        <dbReference type="PROSITE" id="PS50102"/>
    </source>
</evidence>
<dbReference type="InterPro" id="IPR000504">
    <property type="entry name" value="RRM_dom"/>
</dbReference>
<dbReference type="Pfam" id="PF00076">
    <property type="entry name" value="RRM_1"/>
    <property type="match status" value="1"/>
</dbReference>
<dbReference type="SUPFAM" id="SSF54928">
    <property type="entry name" value="RNA-binding domain, RBD"/>
    <property type="match status" value="2"/>
</dbReference>
<feature type="compositionally biased region" description="Basic residues" evidence="2">
    <location>
        <begin position="191"/>
        <end position="209"/>
    </location>
</feature>
<name>A0A1J3EGT6_NOCCA</name>
<dbReference type="EMBL" id="GEVK01022153">
    <property type="protein sequence ID" value="JAU30679.1"/>
    <property type="molecule type" value="Transcribed_RNA"/>
</dbReference>
<evidence type="ECO:0000256" key="2">
    <source>
        <dbReference type="SAM" id="MobiDB-lite"/>
    </source>
</evidence>
<keyword evidence="1" id="KW-0694">RNA-binding</keyword>
<evidence type="ECO:0000256" key="1">
    <source>
        <dbReference type="PROSITE-ProRule" id="PRU00176"/>
    </source>
</evidence>
<feature type="domain" description="RRM" evidence="3">
    <location>
        <begin position="115"/>
        <end position="190"/>
    </location>
</feature>
<proteinExistence type="predicted"/>
<gene>
    <name evidence="4" type="ORF">LC_TR11954_c0_g1_i1_g.41839</name>
</gene>
<sequence>MDESANKVIRNQTGMKLKGCDAAVPEPKARDIGRIMVTGFGGRDRREDVESALREHFGSCGKITDVYIMSVSVALIYFVGDGAVDKALKLDGSVVAAGGWKVGVKPHPFHDDNPTLVSVRGYDTSLGDSEIEFAVRMFFSSCGEVVDVTVFKDKGVGTARIKGIDAAEKALELNGSCIGRNKADVRVVSKPPRHTTHTRFAGYRRRPGRIPHPDLPAASSMTAE</sequence>
<feature type="region of interest" description="Disordered" evidence="2">
    <location>
        <begin position="191"/>
        <end position="224"/>
    </location>
</feature>
<dbReference type="GO" id="GO:0003723">
    <property type="term" value="F:RNA binding"/>
    <property type="evidence" value="ECO:0007669"/>
    <property type="project" value="UniProtKB-UniRule"/>
</dbReference>